<organism evidence="1 2">
    <name type="scientific">Cognatilysobacter lacus</name>
    <dbReference type="NCBI Taxonomy" id="1643323"/>
    <lineage>
        <taxon>Bacteria</taxon>
        <taxon>Pseudomonadati</taxon>
        <taxon>Pseudomonadota</taxon>
        <taxon>Gammaproteobacteria</taxon>
        <taxon>Lysobacterales</taxon>
        <taxon>Lysobacteraceae</taxon>
        <taxon>Cognatilysobacter</taxon>
    </lineage>
</organism>
<proteinExistence type="predicted"/>
<dbReference type="EMBL" id="VTRV01000082">
    <property type="protein sequence ID" value="TZF89516.1"/>
    <property type="molecule type" value="Genomic_DNA"/>
</dbReference>
<accession>A0A5D8Z4P5</accession>
<dbReference type="RefSeq" id="WP_149352952.1">
    <property type="nucleotide sequence ID" value="NZ_VTRV01000082.1"/>
</dbReference>
<gene>
    <name evidence="1" type="ORF">FW784_08675</name>
</gene>
<dbReference type="OrthoDB" id="6027382at2"/>
<keyword evidence="2" id="KW-1185">Reference proteome</keyword>
<protein>
    <submittedName>
        <fullName evidence="1">Uncharacterized protein</fullName>
    </submittedName>
</protein>
<evidence type="ECO:0000313" key="2">
    <source>
        <dbReference type="Proteomes" id="UP000323164"/>
    </source>
</evidence>
<reference evidence="1 2" key="1">
    <citation type="submission" date="2019-08" db="EMBL/GenBank/DDBJ databases">
        <title>Draft genome sequence of Lysobacter sp. UKS-15.</title>
        <authorList>
            <person name="Im W.-T."/>
        </authorList>
    </citation>
    <scope>NUCLEOTIDE SEQUENCE [LARGE SCALE GENOMIC DNA]</scope>
    <source>
        <strain evidence="1 2">UKS-15</strain>
    </source>
</reference>
<comment type="caution">
    <text evidence="1">The sequence shown here is derived from an EMBL/GenBank/DDBJ whole genome shotgun (WGS) entry which is preliminary data.</text>
</comment>
<evidence type="ECO:0000313" key="1">
    <source>
        <dbReference type="EMBL" id="TZF89516.1"/>
    </source>
</evidence>
<dbReference type="Proteomes" id="UP000323164">
    <property type="component" value="Unassembled WGS sequence"/>
</dbReference>
<sequence>MDVQHEGHRDAGVLSRGELELELASLALAVTRSARERVGRPRSAERLLAATVDSFLAAALRLLARTRRVHRAWVVGRLCEIAASAQLGIIGFEEWLASHEPDWRRTSDKWLTVESASRRSSTG</sequence>
<dbReference type="AlphaFoldDB" id="A0A5D8Z4P5"/>
<name>A0A5D8Z4P5_9GAMM</name>